<dbReference type="GO" id="GO:0006401">
    <property type="term" value="P:RNA catabolic process"/>
    <property type="evidence" value="ECO:0007669"/>
    <property type="project" value="TreeGrafter"/>
</dbReference>
<dbReference type="GO" id="GO:0016787">
    <property type="term" value="F:hydrolase activity"/>
    <property type="evidence" value="ECO:0007669"/>
    <property type="project" value="UniProtKB-KW"/>
</dbReference>
<keyword evidence="3" id="KW-0732">Signal</keyword>
<dbReference type="Gene3D" id="3.90.730.10">
    <property type="entry name" value="Ribonuclease T2-like"/>
    <property type="match status" value="1"/>
</dbReference>
<dbReference type="InterPro" id="IPR001568">
    <property type="entry name" value="RNase_T2-like"/>
</dbReference>
<dbReference type="PROSITE" id="PS00530">
    <property type="entry name" value="RNASE_T2_1"/>
    <property type="match status" value="1"/>
</dbReference>
<evidence type="ECO:0000256" key="3">
    <source>
        <dbReference type="SAM" id="SignalP"/>
    </source>
</evidence>
<dbReference type="GO" id="GO:0033897">
    <property type="term" value="F:ribonuclease T2 activity"/>
    <property type="evidence" value="ECO:0007669"/>
    <property type="project" value="InterPro"/>
</dbReference>
<gene>
    <name evidence="4" type="ORF">CDV28_11718</name>
</gene>
<reference evidence="4" key="1">
    <citation type="submission" date="2017-07" db="EMBL/GenBank/DDBJ databases">
        <title>The cable genome - Insights into the physiology and evolution of filamentous bacteria capable of sulfide oxidation via long distance electron transfer.</title>
        <authorList>
            <person name="Thorup C."/>
            <person name="Bjerg J.T."/>
            <person name="Schreiber L."/>
            <person name="Nielsen L.P."/>
            <person name="Kjeldsen K.U."/>
            <person name="Boesen T."/>
            <person name="Boggild A."/>
            <person name="Meysman F."/>
            <person name="Geelhoed J."/>
            <person name="Schramm A."/>
        </authorList>
    </citation>
    <scope>NUCLEOTIDE SEQUENCE [LARGE SCALE GENOMIC DNA]</scope>
    <source>
        <strain evidence="4">GS</strain>
    </source>
</reference>
<keyword evidence="4" id="KW-0378">Hydrolase</keyword>
<protein>
    <submittedName>
        <fullName evidence="4">Ribonuclease T2</fullName>
        <ecNumber evidence="4">3.1.27.1</ecNumber>
    </submittedName>
</protein>
<dbReference type="PANTHER" id="PTHR11240:SF22">
    <property type="entry name" value="RIBONUCLEASE T2"/>
    <property type="match status" value="1"/>
</dbReference>
<dbReference type="PROSITE" id="PS00531">
    <property type="entry name" value="RNASE_T2_2"/>
    <property type="match status" value="1"/>
</dbReference>
<keyword evidence="5" id="KW-1185">Reference proteome</keyword>
<proteinExistence type="inferred from homology"/>
<dbReference type="InterPro" id="IPR033130">
    <property type="entry name" value="RNase_T2_His_AS_2"/>
</dbReference>
<dbReference type="SUPFAM" id="SSF55895">
    <property type="entry name" value="Ribonuclease Rh-like"/>
    <property type="match status" value="1"/>
</dbReference>
<dbReference type="InterPro" id="IPR036430">
    <property type="entry name" value="RNase_T2-like_sf"/>
</dbReference>
<evidence type="ECO:0000256" key="2">
    <source>
        <dbReference type="RuleBase" id="RU004328"/>
    </source>
</evidence>
<dbReference type="PANTHER" id="PTHR11240">
    <property type="entry name" value="RIBONUCLEASE T2"/>
    <property type="match status" value="1"/>
</dbReference>
<name>A0A521G169_9BACT</name>
<dbReference type="EC" id="3.1.27.1" evidence="4"/>
<comment type="caution">
    <text evidence="4">The sequence shown here is derived from an EMBL/GenBank/DDBJ whole genome shotgun (WGS) entry which is preliminary data.</text>
</comment>
<evidence type="ECO:0000256" key="1">
    <source>
        <dbReference type="ARBA" id="ARBA00007469"/>
    </source>
</evidence>
<dbReference type="EMBL" id="NQJD01000017">
    <property type="protein sequence ID" value="TAA74784.1"/>
    <property type="molecule type" value="Genomic_DNA"/>
</dbReference>
<dbReference type="AlphaFoldDB" id="A0A521G169"/>
<dbReference type="GO" id="GO:0003723">
    <property type="term" value="F:RNA binding"/>
    <property type="evidence" value="ECO:0007669"/>
    <property type="project" value="InterPro"/>
</dbReference>
<comment type="similarity">
    <text evidence="1 2">Belongs to the RNase T2 family.</text>
</comment>
<dbReference type="Pfam" id="PF00445">
    <property type="entry name" value="Ribonuclease_T2"/>
    <property type="match status" value="1"/>
</dbReference>
<accession>A0A521G169</accession>
<feature type="chain" id="PRO_5022141061" evidence="3">
    <location>
        <begin position="24"/>
        <end position="241"/>
    </location>
</feature>
<evidence type="ECO:0000313" key="5">
    <source>
        <dbReference type="Proteomes" id="UP000316238"/>
    </source>
</evidence>
<organism evidence="4 5">
    <name type="scientific">Candidatus Electronema aureum</name>
    <dbReference type="NCBI Taxonomy" id="2005002"/>
    <lineage>
        <taxon>Bacteria</taxon>
        <taxon>Pseudomonadati</taxon>
        <taxon>Thermodesulfobacteriota</taxon>
        <taxon>Desulfobulbia</taxon>
        <taxon>Desulfobulbales</taxon>
        <taxon>Desulfobulbaceae</taxon>
        <taxon>Candidatus Electronema</taxon>
    </lineage>
</organism>
<dbReference type="InterPro" id="IPR018188">
    <property type="entry name" value="RNase_T2_His_AS_1"/>
</dbReference>
<feature type="signal peptide" evidence="3">
    <location>
        <begin position="1"/>
        <end position="23"/>
    </location>
</feature>
<dbReference type="Proteomes" id="UP000316238">
    <property type="component" value="Unassembled WGS sequence"/>
</dbReference>
<sequence>MKYAGIACGVLCMLLNVAVDVHAEPRCTVQSKEKVYRLDLSVPATFCKQPINKRDPSCNILPKASVLQLHGLWPNYTSRDYLEGECNPESECQTQAQEKGKYCKYPEPAGLYASDAWKTLAEGYMAGKEKCLERHEWVKHGTCTEMTPPEYFGWALGKAKEISDKLALALDKEMSRVEFNQRVKEKLPELNGAIHLGCDGNLVSKLYVIYEWGKEPGAPIKTKGGKNAMGNCGNSFTFPSK</sequence>
<evidence type="ECO:0000313" key="4">
    <source>
        <dbReference type="EMBL" id="TAA74784.1"/>
    </source>
</evidence>